<protein>
    <submittedName>
        <fullName evidence="2">Predicted protein</fullName>
    </submittedName>
</protein>
<dbReference type="EMBL" id="DS547099">
    <property type="protein sequence ID" value="EDR09656.1"/>
    <property type="molecule type" value="Genomic_DNA"/>
</dbReference>
<dbReference type="Proteomes" id="UP000001194">
    <property type="component" value="Unassembled WGS sequence"/>
</dbReference>
<proteinExistence type="predicted"/>
<organism evidence="3">
    <name type="scientific">Laccaria bicolor (strain S238N-H82 / ATCC MYA-4686)</name>
    <name type="common">Bicoloured deceiver</name>
    <name type="synonym">Laccaria laccata var. bicolor</name>
    <dbReference type="NCBI Taxonomy" id="486041"/>
    <lineage>
        <taxon>Eukaryota</taxon>
        <taxon>Fungi</taxon>
        <taxon>Dikarya</taxon>
        <taxon>Basidiomycota</taxon>
        <taxon>Agaricomycotina</taxon>
        <taxon>Agaricomycetes</taxon>
        <taxon>Agaricomycetidae</taxon>
        <taxon>Agaricales</taxon>
        <taxon>Agaricineae</taxon>
        <taxon>Hydnangiaceae</taxon>
        <taxon>Laccaria</taxon>
    </lineage>
</organism>
<keyword evidence="3" id="KW-1185">Reference proteome</keyword>
<evidence type="ECO:0000313" key="3">
    <source>
        <dbReference type="Proteomes" id="UP000001194"/>
    </source>
</evidence>
<dbReference type="AlphaFoldDB" id="B0D7H8"/>
<dbReference type="RefSeq" id="XP_001880005.1">
    <property type="nucleotide sequence ID" value="XM_001879970.1"/>
</dbReference>
<sequence>MAWQSLDSVIDEKLNVLAGDLKVVSSPEKTPRDVGYQPEEASANVTREASRIPDDIGGLEGLAKKMGPIAIATHYKIGRYQLEDPNKEKIGTRQKMCQHTRYGRGI</sequence>
<evidence type="ECO:0000256" key="1">
    <source>
        <dbReference type="SAM" id="MobiDB-lite"/>
    </source>
</evidence>
<dbReference type="HOGENOM" id="CLU_2223712_0_0_1"/>
<dbReference type="InParanoid" id="B0D7H8"/>
<gene>
    <name evidence="2" type="ORF">LACBIDRAFT_326161</name>
</gene>
<feature type="region of interest" description="Disordered" evidence="1">
    <location>
        <begin position="27"/>
        <end position="48"/>
    </location>
</feature>
<dbReference type="KEGG" id="lbc:LACBIDRAFT_326161"/>
<evidence type="ECO:0000313" key="2">
    <source>
        <dbReference type="EMBL" id="EDR09656.1"/>
    </source>
</evidence>
<name>B0D7H8_LACBS</name>
<dbReference type="GeneID" id="6075514"/>
<reference evidence="2 3" key="1">
    <citation type="journal article" date="2008" name="Nature">
        <title>The genome of Laccaria bicolor provides insights into mycorrhizal symbiosis.</title>
        <authorList>
            <person name="Martin F."/>
            <person name="Aerts A."/>
            <person name="Ahren D."/>
            <person name="Brun A."/>
            <person name="Danchin E.G.J."/>
            <person name="Duchaussoy F."/>
            <person name="Gibon J."/>
            <person name="Kohler A."/>
            <person name="Lindquist E."/>
            <person name="Pereda V."/>
            <person name="Salamov A."/>
            <person name="Shapiro H.J."/>
            <person name="Wuyts J."/>
            <person name="Blaudez D."/>
            <person name="Buee M."/>
            <person name="Brokstein P."/>
            <person name="Canbaeck B."/>
            <person name="Cohen D."/>
            <person name="Courty P.E."/>
            <person name="Coutinho P.M."/>
            <person name="Delaruelle C."/>
            <person name="Detter J.C."/>
            <person name="Deveau A."/>
            <person name="DiFazio S."/>
            <person name="Duplessis S."/>
            <person name="Fraissinet-Tachet L."/>
            <person name="Lucic E."/>
            <person name="Frey-Klett P."/>
            <person name="Fourrey C."/>
            <person name="Feussner I."/>
            <person name="Gay G."/>
            <person name="Grimwood J."/>
            <person name="Hoegger P.J."/>
            <person name="Jain P."/>
            <person name="Kilaru S."/>
            <person name="Labbe J."/>
            <person name="Lin Y.C."/>
            <person name="Legue V."/>
            <person name="Le Tacon F."/>
            <person name="Marmeisse R."/>
            <person name="Melayah D."/>
            <person name="Montanini B."/>
            <person name="Muratet M."/>
            <person name="Nehls U."/>
            <person name="Niculita-Hirzel H."/>
            <person name="Oudot-Le Secq M.P."/>
            <person name="Peter M."/>
            <person name="Quesneville H."/>
            <person name="Rajashekar B."/>
            <person name="Reich M."/>
            <person name="Rouhier N."/>
            <person name="Schmutz J."/>
            <person name="Yin T."/>
            <person name="Chalot M."/>
            <person name="Henrissat B."/>
            <person name="Kuees U."/>
            <person name="Lucas S."/>
            <person name="Van de Peer Y."/>
            <person name="Podila G.K."/>
            <person name="Polle A."/>
            <person name="Pukkila P.J."/>
            <person name="Richardson P.M."/>
            <person name="Rouze P."/>
            <person name="Sanders I.R."/>
            <person name="Stajich J.E."/>
            <person name="Tunlid A."/>
            <person name="Tuskan G."/>
            <person name="Grigoriev I.V."/>
        </authorList>
    </citation>
    <scope>NUCLEOTIDE SEQUENCE [LARGE SCALE GENOMIC DNA]</scope>
    <source>
        <strain evidence="3">S238N-H82 / ATCC MYA-4686</strain>
    </source>
</reference>
<accession>B0D7H8</accession>